<dbReference type="SMART" id="SM00448">
    <property type="entry name" value="REC"/>
    <property type="match status" value="1"/>
</dbReference>
<dbReference type="Pfam" id="PF00072">
    <property type="entry name" value="Response_reg"/>
    <property type="match status" value="1"/>
</dbReference>
<gene>
    <name evidence="10" type="ORF">G3M99_10945</name>
</gene>
<dbReference type="RefSeq" id="WP_010299398.1">
    <property type="nucleotide sequence ID" value="NZ_CABKRL010000006.1"/>
</dbReference>
<dbReference type="Gene3D" id="3.40.50.2300">
    <property type="match status" value="1"/>
</dbReference>
<proteinExistence type="predicted"/>
<dbReference type="GO" id="GO:0006355">
    <property type="term" value="P:regulation of DNA-templated transcription"/>
    <property type="evidence" value="ECO:0007669"/>
    <property type="project" value="InterPro"/>
</dbReference>
<comment type="caution">
    <text evidence="10">The sequence shown here is derived from an EMBL/GenBank/DDBJ whole genome shotgun (WGS) entry which is preliminary data.</text>
</comment>
<dbReference type="InterPro" id="IPR001789">
    <property type="entry name" value="Sig_transdc_resp-reg_receiver"/>
</dbReference>
<dbReference type="AlphaFoldDB" id="A0A6M0H3N5"/>
<dbReference type="InterPro" id="IPR001867">
    <property type="entry name" value="OmpR/PhoB-type_DNA-bd"/>
</dbReference>
<keyword evidence="4" id="KW-0804">Transcription</keyword>
<dbReference type="GO" id="GO:0005829">
    <property type="term" value="C:cytosol"/>
    <property type="evidence" value="ECO:0007669"/>
    <property type="project" value="TreeGrafter"/>
</dbReference>
<evidence type="ECO:0000259" key="8">
    <source>
        <dbReference type="PROSITE" id="PS50110"/>
    </source>
</evidence>
<dbReference type="SUPFAM" id="SSF46894">
    <property type="entry name" value="C-terminal effector domain of the bipartite response regulators"/>
    <property type="match status" value="1"/>
</dbReference>
<dbReference type="InterPro" id="IPR036388">
    <property type="entry name" value="WH-like_DNA-bd_sf"/>
</dbReference>
<keyword evidence="2" id="KW-0805">Transcription regulation</keyword>
<evidence type="ECO:0000313" key="10">
    <source>
        <dbReference type="EMBL" id="NEU05360.1"/>
    </source>
</evidence>
<dbReference type="SMART" id="SM00862">
    <property type="entry name" value="Trans_reg_C"/>
    <property type="match status" value="1"/>
</dbReference>
<evidence type="ECO:0000256" key="3">
    <source>
        <dbReference type="ARBA" id="ARBA00023125"/>
    </source>
</evidence>
<dbReference type="SUPFAM" id="SSF52172">
    <property type="entry name" value="CheY-like"/>
    <property type="match status" value="1"/>
</dbReference>
<feature type="domain" description="OmpR/PhoB-type" evidence="9">
    <location>
        <begin position="126"/>
        <end position="223"/>
    </location>
</feature>
<dbReference type="InterPro" id="IPR039420">
    <property type="entry name" value="WalR-like"/>
</dbReference>
<dbReference type="Proteomes" id="UP000481872">
    <property type="component" value="Unassembled WGS sequence"/>
</dbReference>
<evidence type="ECO:0000256" key="4">
    <source>
        <dbReference type="ARBA" id="ARBA00023163"/>
    </source>
</evidence>
<dbReference type="GO" id="GO:0000156">
    <property type="term" value="F:phosphorelay response regulator activity"/>
    <property type="evidence" value="ECO:0007669"/>
    <property type="project" value="TreeGrafter"/>
</dbReference>
<dbReference type="InterPro" id="IPR016032">
    <property type="entry name" value="Sig_transdc_resp-reg_C-effctor"/>
</dbReference>
<evidence type="ECO:0000313" key="11">
    <source>
        <dbReference type="Proteomes" id="UP000481872"/>
    </source>
</evidence>
<comment type="function">
    <text evidence="5">May play the central regulatory role in sporulation. It may be an element of the effector pathway responsible for the activation of sporulation genes in response to nutritional stress. Spo0A may act in concert with spo0H (a sigma factor) to control the expression of some genes that are critical to the sporulation process.</text>
</comment>
<dbReference type="PANTHER" id="PTHR48111">
    <property type="entry name" value="REGULATOR OF RPOS"/>
    <property type="match status" value="1"/>
</dbReference>
<evidence type="ECO:0000256" key="5">
    <source>
        <dbReference type="ARBA" id="ARBA00024867"/>
    </source>
</evidence>
<dbReference type="EMBL" id="JAAGPU010000019">
    <property type="protein sequence ID" value="NEU05360.1"/>
    <property type="molecule type" value="Genomic_DNA"/>
</dbReference>
<evidence type="ECO:0000256" key="7">
    <source>
        <dbReference type="PROSITE-ProRule" id="PRU01091"/>
    </source>
</evidence>
<evidence type="ECO:0000256" key="1">
    <source>
        <dbReference type="ARBA" id="ARBA00018672"/>
    </source>
</evidence>
<dbReference type="Pfam" id="PF00486">
    <property type="entry name" value="Trans_reg_C"/>
    <property type="match status" value="1"/>
</dbReference>
<feature type="domain" description="Response regulatory" evidence="8">
    <location>
        <begin position="3"/>
        <end position="116"/>
    </location>
</feature>
<accession>A0A6M0H3N5</accession>
<dbReference type="GO" id="GO:0000976">
    <property type="term" value="F:transcription cis-regulatory region binding"/>
    <property type="evidence" value="ECO:0007669"/>
    <property type="project" value="TreeGrafter"/>
</dbReference>
<keyword evidence="3 7" id="KW-0238">DNA-binding</keyword>
<organism evidence="10 11">
    <name type="scientific">Clostridium senegalense</name>
    <dbReference type="NCBI Taxonomy" id="1465809"/>
    <lineage>
        <taxon>Bacteria</taxon>
        <taxon>Bacillati</taxon>
        <taxon>Bacillota</taxon>
        <taxon>Clostridia</taxon>
        <taxon>Eubacteriales</taxon>
        <taxon>Clostridiaceae</taxon>
        <taxon>Clostridium</taxon>
    </lineage>
</organism>
<dbReference type="InterPro" id="IPR011006">
    <property type="entry name" value="CheY-like_superfamily"/>
</dbReference>
<evidence type="ECO:0000256" key="6">
    <source>
        <dbReference type="PROSITE-ProRule" id="PRU00169"/>
    </source>
</evidence>
<dbReference type="PROSITE" id="PS50110">
    <property type="entry name" value="RESPONSE_REGULATORY"/>
    <property type="match status" value="1"/>
</dbReference>
<evidence type="ECO:0000256" key="2">
    <source>
        <dbReference type="ARBA" id="ARBA00023015"/>
    </source>
</evidence>
<feature type="DNA-binding region" description="OmpR/PhoB-type" evidence="7">
    <location>
        <begin position="126"/>
        <end position="223"/>
    </location>
</feature>
<feature type="modified residue" description="4-aspartylphosphate" evidence="6">
    <location>
        <position position="52"/>
    </location>
</feature>
<dbReference type="GO" id="GO:0032993">
    <property type="term" value="C:protein-DNA complex"/>
    <property type="evidence" value="ECO:0007669"/>
    <property type="project" value="TreeGrafter"/>
</dbReference>
<dbReference type="PROSITE" id="PS51755">
    <property type="entry name" value="OMPR_PHOB"/>
    <property type="match status" value="1"/>
</dbReference>
<dbReference type="PANTHER" id="PTHR48111:SF43">
    <property type="entry name" value="STAGE 0 SPORULATION PROTEIN A HOMOLOG"/>
    <property type="match status" value="1"/>
</dbReference>
<name>A0A6M0H3N5_9CLOT</name>
<evidence type="ECO:0000259" key="9">
    <source>
        <dbReference type="PROSITE" id="PS51755"/>
    </source>
</evidence>
<dbReference type="CDD" id="cd00383">
    <property type="entry name" value="trans_reg_C"/>
    <property type="match status" value="1"/>
</dbReference>
<dbReference type="Gene3D" id="1.10.10.10">
    <property type="entry name" value="Winged helix-like DNA-binding domain superfamily/Winged helix DNA-binding domain"/>
    <property type="match status" value="1"/>
</dbReference>
<keyword evidence="6" id="KW-0597">Phosphoprotein</keyword>
<sequence>MYKVLIVEDDLVIAKSLKSCLSQWNYDAEFVVDFKDINKQFIEFNPHLVLLDISLPFFNGYHWCTEIRKISKVPIIFISSMSDNMNIVMAVNMGGDDFIAKPFDLNVIIAKVQALLRRTYSFSGQMNVIEHNGAVLNISDTTIEYKNSKIELTKNEFKIIQILMENAEKVISREDIMKRLWESDSFIDDNTLTVNVTRLRKKLSDIGLIDFIKTKKGIGYMVN</sequence>
<keyword evidence="11" id="KW-1185">Reference proteome</keyword>
<reference evidence="10 11" key="1">
    <citation type="submission" date="2020-02" db="EMBL/GenBank/DDBJ databases">
        <title>Genome assembly of a novel Clostridium senegalense strain.</title>
        <authorList>
            <person name="Gupta T.B."/>
            <person name="Jauregui R."/>
            <person name="Maclean P."/>
            <person name="Nawarathana A."/>
            <person name="Brightwell G."/>
        </authorList>
    </citation>
    <scope>NUCLEOTIDE SEQUENCE [LARGE SCALE GENOMIC DNA]</scope>
    <source>
        <strain evidence="10 11">AGRFS4</strain>
    </source>
</reference>
<protein>
    <recommendedName>
        <fullName evidence="1">Stage 0 sporulation protein A homolog</fullName>
    </recommendedName>
</protein>